<dbReference type="SUPFAM" id="SSF55961">
    <property type="entry name" value="Bet v1-like"/>
    <property type="match status" value="1"/>
</dbReference>
<accession>A0A7I9UVB0</accession>
<proteinExistence type="predicted"/>
<gene>
    <name evidence="1" type="ORF">nbrc107697_07950</name>
</gene>
<evidence type="ECO:0000313" key="1">
    <source>
        <dbReference type="EMBL" id="GED96756.1"/>
    </source>
</evidence>
<protein>
    <recommendedName>
        <fullName evidence="3">Polyketide cyclase</fullName>
    </recommendedName>
</protein>
<dbReference type="InterPro" id="IPR023393">
    <property type="entry name" value="START-like_dom_sf"/>
</dbReference>
<name>A0A7I9UVB0_9ACTN</name>
<keyword evidence="2" id="KW-1185">Reference proteome</keyword>
<dbReference type="Proteomes" id="UP000444980">
    <property type="component" value="Unassembled WGS sequence"/>
</dbReference>
<reference evidence="2" key="1">
    <citation type="submission" date="2019-06" db="EMBL/GenBank/DDBJ databases">
        <title>Gordonia isolated from sludge of a wastewater treatment plant.</title>
        <authorList>
            <person name="Tamura T."/>
            <person name="Aoyama K."/>
            <person name="Kang Y."/>
            <person name="Saito S."/>
            <person name="Akiyama N."/>
            <person name="Yazawa K."/>
            <person name="Gonoi T."/>
            <person name="Mikami Y."/>
        </authorList>
    </citation>
    <scope>NUCLEOTIDE SEQUENCE [LARGE SCALE GENOMIC DNA]</scope>
    <source>
        <strain evidence="2">NBRC 107697</strain>
    </source>
</reference>
<dbReference type="Pfam" id="PF10604">
    <property type="entry name" value="Polyketide_cyc2"/>
    <property type="match status" value="1"/>
</dbReference>
<dbReference type="EMBL" id="BJOU01000001">
    <property type="protein sequence ID" value="GED96756.1"/>
    <property type="molecule type" value="Genomic_DNA"/>
</dbReference>
<dbReference type="CDD" id="cd07822">
    <property type="entry name" value="SRPBCC_4"/>
    <property type="match status" value="1"/>
</dbReference>
<organism evidence="1 2">
    <name type="scientific">Gordonia crocea</name>
    <dbReference type="NCBI Taxonomy" id="589162"/>
    <lineage>
        <taxon>Bacteria</taxon>
        <taxon>Bacillati</taxon>
        <taxon>Actinomycetota</taxon>
        <taxon>Actinomycetes</taxon>
        <taxon>Mycobacteriales</taxon>
        <taxon>Gordoniaceae</taxon>
        <taxon>Gordonia</taxon>
    </lineage>
</organism>
<dbReference type="OrthoDB" id="191189at2"/>
<dbReference type="Gene3D" id="3.30.530.20">
    <property type="match status" value="1"/>
</dbReference>
<dbReference type="RefSeq" id="WP_161926181.1">
    <property type="nucleotide sequence ID" value="NZ_BJOU01000001.1"/>
</dbReference>
<dbReference type="AlphaFoldDB" id="A0A7I9UVB0"/>
<comment type="caution">
    <text evidence="1">The sequence shown here is derived from an EMBL/GenBank/DDBJ whole genome shotgun (WGS) entry which is preliminary data.</text>
</comment>
<sequence>MSFVLEHSMEIAAPAATVWAVLTDFGAYGEWNPFVPRASCVLEPGGAFDMDVRLIGSGLRHQREFINHVDPGRSFSYSMKPAPLGLLSSERVQTVAPSGPRTSHYSSHFQIDGLLAPVVAALLGGGMRRGFDEMAAGLKDRAEGVSGGARHNDRAPRRT</sequence>
<evidence type="ECO:0008006" key="3">
    <source>
        <dbReference type="Google" id="ProtNLM"/>
    </source>
</evidence>
<evidence type="ECO:0000313" key="2">
    <source>
        <dbReference type="Proteomes" id="UP000444980"/>
    </source>
</evidence>
<dbReference type="InterPro" id="IPR019587">
    <property type="entry name" value="Polyketide_cyclase/dehydratase"/>
</dbReference>